<dbReference type="PANTHER" id="PTHR47245">
    <property type="entry name" value="PEPTIDYLPROLYL ISOMERASE"/>
    <property type="match status" value="1"/>
</dbReference>
<dbReference type="InterPro" id="IPR000297">
    <property type="entry name" value="PPIase_PpiC"/>
</dbReference>
<keyword evidence="3" id="KW-1185">Reference proteome</keyword>
<dbReference type="PANTHER" id="PTHR47245:SF2">
    <property type="entry name" value="PEPTIDYL-PROLYL CIS-TRANS ISOMERASE HP_0175-RELATED"/>
    <property type="match status" value="1"/>
</dbReference>
<sequence>MKKIFKEPLVHFMCLGFLIFGFYYLKNEDVASESKIVIDDDEYDFLVANWKNQWQREPNDTDIKAILDQYLRQEVFYNEALQLNLDHNDIIVKRRLAQKMEAVSNDLSEIIHPPTDAELEKFYNDNLQLFKLPPSYTFQQVLFLNSEPILDKEIATAKTLLTQENDIPNSRKLKLSLANFWEDTPLDEIDNTFGGDFATALEALPLDEWVGPIHSGFGTHLVYISKREASKIAPFHEAKPYIQKEFEYRTEIETQEKVYQDLLKKYRVQITSKNVPEAIKQTYNSL</sequence>
<gene>
    <name evidence="2" type="ORF">ACFS5J_12050</name>
</gene>
<evidence type="ECO:0000313" key="2">
    <source>
        <dbReference type="EMBL" id="MFD2892744.1"/>
    </source>
</evidence>
<dbReference type="InterPro" id="IPR046357">
    <property type="entry name" value="PPIase_dom_sf"/>
</dbReference>
<dbReference type="SUPFAM" id="SSF109998">
    <property type="entry name" value="Triger factor/SurA peptide-binding domain-like"/>
    <property type="match status" value="1"/>
</dbReference>
<protein>
    <submittedName>
        <fullName evidence="2">Peptidyl-prolyl cis-trans isomerase</fullName>
    </submittedName>
</protein>
<dbReference type="Proteomes" id="UP001597534">
    <property type="component" value="Unassembled WGS sequence"/>
</dbReference>
<dbReference type="EMBL" id="JBHUPC010000017">
    <property type="protein sequence ID" value="MFD2892744.1"/>
    <property type="molecule type" value="Genomic_DNA"/>
</dbReference>
<dbReference type="Pfam" id="PF13145">
    <property type="entry name" value="Rotamase_2"/>
    <property type="match status" value="1"/>
</dbReference>
<accession>A0ABW5YNZ2</accession>
<dbReference type="GO" id="GO:0016853">
    <property type="term" value="F:isomerase activity"/>
    <property type="evidence" value="ECO:0007669"/>
    <property type="project" value="UniProtKB-KW"/>
</dbReference>
<dbReference type="RefSeq" id="WP_379812459.1">
    <property type="nucleotide sequence ID" value="NZ_JBHUPC010000017.1"/>
</dbReference>
<evidence type="ECO:0000313" key="3">
    <source>
        <dbReference type="Proteomes" id="UP001597534"/>
    </source>
</evidence>
<dbReference type="InterPro" id="IPR027304">
    <property type="entry name" value="Trigger_fact/SurA_dom_sf"/>
</dbReference>
<dbReference type="Gene3D" id="1.10.4030.10">
    <property type="entry name" value="Porin chaperone SurA, peptide-binding domain"/>
    <property type="match status" value="1"/>
</dbReference>
<dbReference type="Gene3D" id="3.10.50.40">
    <property type="match status" value="1"/>
</dbReference>
<organism evidence="2 3">
    <name type="scientific">Flavobacterium chuncheonense</name>
    <dbReference type="NCBI Taxonomy" id="2026653"/>
    <lineage>
        <taxon>Bacteria</taxon>
        <taxon>Pseudomonadati</taxon>
        <taxon>Bacteroidota</taxon>
        <taxon>Flavobacteriia</taxon>
        <taxon>Flavobacteriales</taxon>
        <taxon>Flavobacteriaceae</taxon>
        <taxon>Flavobacterium</taxon>
    </lineage>
</organism>
<name>A0ABW5YNZ2_9FLAO</name>
<evidence type="ECO:0000259" key="1">
    <source>
        <dbReference type="Pfam" id="PF13145"/>
    </source>
</evidence>
<proteinExistence type="predicted"/>
<feature type="domain" description="PpiC" evidence="1">
    <location>
        <begin position="114"/>
        <end position="240"/>
    </location>
</feature>
<comment type="caution">
    <text evidence="2">The sequence shown here is derived from an EMBL/GenBank/DDBJ whole genome shotgun (WGS) entry which is preliminary data.</text>
</comment>
<dbReference type="InterPro" id="IPR050245">
    <property type="entry name" value="PrsA_foldase"/>
</dbReference>
<reference evidence="3" key="1">
    <citation type="journal article" date="2019" name="Int. J. Syst. Evol. Microbiol.">
        <title>The Global Catalogue of Microorganisms (GCM) 10K type strain sequencing project: providing services to taxonomists for standard genome sequencing and annotation.</title>
        <authorList>
            <consortium name="The Broad Institute Genomics Platform"/>
            <consortium name="The Broad Institute Genome Sequencing Center for Infectious Disease"/>
            <person name="Wu L."/>
            <person name="Ma J."/>
        </authorList>
    </citation>
    <scope>NUCLEOTIDE SEQUENCE [LARGE SCALE GENOMIC DNA]</scope>
    <source>
        <strain evidence="3">KCTC 22671</strain>
    </source>
</reference>
<keyword evidence="2" id="KW-0413">Isomerase</keyword>